<evidence type="ECO:0000313" key="2">
    <source>
        <dbReference type="Proteomes" id="UP001157502"/>
    </source>
</evidence>
<keyword evidence="2" id="KW-1185">Reference proteome</keyword>
<protein>
    <submittedName>
        <fullName evidence="1">Uncharacterized protein</fullName>
    </submittedName>
</protein>
<accession>A0ACC2HLE7</accession>
<dbReference type="Proteomes" id="UP001157502">
    <property type="component" value="Chromosome 1"/>
</dbReference>
<comment type="caution">
    <text evidence="1">The sequence shown here is derived from an EMBL/GenBank/DDBJ whole genome shotgun (WGS) entry which is preliminary data.</text>
</comment>
<name>A0ACC2HLE7_DALPE</name>
<dbReference type="EMBL" id="CM055728">
    <property type="protein sequence ID" value="KAJ8016772.1"/>
    <property type="molecule type" value="Genomic_DNA"/>
</dbReference>
<reference evidence="1" key="1">
    <citation type="submission" date="2021-05" db="EMBL/GenBank/DDBJ databases">
        <authorList>
            <person name="Pan Q."/>
            <person name="Jouanno E."/>
            <person name="Zahm M."/>
            <person name="Klopp C."/>
            <person name="Cabau C."/>
            <person name="Louis A."/>
            <person name="Berthelot C."/>
            <person name="Parey E."/>
            <person name="Roest Crollius H."/>
            <person name="Montfort J."/>
            <person name="Robinson-Rechavi M."/>
            <person name="Bouchez O."/>
            <person name="Lampietro C."/>
            <person name="Lopez Roques C."/>
            <person name="Donnadieu C."/>
            <person name="Postlethwait J."/>
            <person name="Bobe J."/>
            <person name="Dillon D."/>
            <person name="Chandos A."/>
            <person name="von Hippel F."/>
            <person name="Guiguen Y."/>
        </authorList>
    </citation>
    <scope>NUCLEOTIDE SEQUENCE</scope>
    <source>
        <strain evidence="1">YG-Jan2019</strain>
    </source>
</reference>
<proteinExistence type="predicted"/>
<organism evidence="1 2">
    <name type="scientific">Dallia pectoralis</name>
    <name type="common">Alaska blackfish</name>
    <dbReference type="NCBI Taxonomy" id="75939"/>
    <lineage>
        <taxon>Eukaryota</taxon>
        <taxon>Metazoa</taxon>
        <taxon>Chordata</taxon>
        <taxon>Craniata</taxon>
        <taxon>Vertebrata</taxon>
        <taxon>Euteleostomi</taxon>
        <taxon>Actinopterygii</taxon>
        <taxon>Neopterygii</taxon>
        <taxon>Teleostei</taxon>
        <taxon>Protacanthopterygii</taxon>
        <taxon>Esociformes</taxon>
        <taxon>Umbridae</taxon>
        <taxon>Dallia</taxon>
    </lineage>
</organism>
<evidence type="ECO:0000313" key="1">
    <source>
        <dbReference type="EMBL" id="KAJ8016772.1"/>
    </source>
</evidence>
<sequence length="82" mass="9096">MSKQDPLEKLKSVHCQELTLISSWQQLISSLSRVPDRPPQLPQQNETSHAHTSSCQPKGPGMVRGECREHIPPTLLCPGVCL</sequence>
<gene>
    <name evidence="1" type="ORF">DPEC_G00010840</name>
</gene>